<dbReference type="EMBL" id="JAQQWK010000005">
    <property type="protein sequence ID" value="KAK8041732.1"/>
    <property type="molecule type" value="Genomic_DNA"/>
</dbReference>
<keyword evidence="4" id="KW-1185">Reference proteome</keyword>
<proteinExistence type="predicted"/>
<comment type="caution">
    <text evidence="3">The sequence shown here is derived from an EMBL/GenBank/DDBJ whole genome shotgun (WGS) entry which is preliminary data.</text>
</comment>
<dbReference type="InterPro" id="IPR008271">
    <property type="entry name" value="Ser/Thr_kinase_AS"/>
</dbReference>
<feature type="compositionally biased region" description="Pro residues" evidence="1">
    <location>
        <begin position="586"/>
        <end position="600"/>
    </location>
</feature>
<dbReference type="InterPro" id="IPR000719">
    <property type="entry name" value="Prot_kinase_dom"/>
</dbReference>
<evidence type="ECO:0000313" key="4">
    <source>
        <dbReference type="Proteomes" id="UP001444661"/>
    </source>
</evidence>
<accession>A0ABR1T565</accession>
<dbReference type="PANTHER" id="PTHR24359:SF1">
    <property type="entry name" value="INHIBITOR OF NUCLEAR FACTOR KAPPA-B KINASE EPSILON SUBUNIT HOMOLOG 1-RELATED"/>
    <property type="match status" value="1"/>
</dbReference>
<reference evidence="3 4" key="1">
    <citation type="submission" date="2023-01" db="EMBL/GenBank/DDBJ databases">
        <title>Analysis of 21 Apiospora genomes using comparative genomics revels a genus with tremendous synthesis potential of carbohydrate active enzymes and secondary metabolites.</title>
        <authorList>
            <person name="Sorensen T."/>
        </authorList>
    </citation>
    <scope>NUCLEOTIDE SEQUENCE [LARGE SCALE GENOMIC DNA]</scope>
    <source>
        <strain evidence="3 4">CBS 33761</strain>
    </source>
</reference>
<dbReference type="SUPFAM" id="SSF56112">
    <property type="entry name" value="Protein kinase-like (PK-like)"/>
    <property type="match status" value="1"/>
</dbReference>
<name>A0ABR1T565_9PEZI</name>
<dbReference type="PANTHER" id="PTHR24359">
    <property type="entry name" value="SERINE/THREONINE-PROTEIN KINASE SBK1"/>
    <property type="match status" value="1"/>
</dbReference>
<dbReference type="Proteomes" id="UP001444661">
    <property type="component" value="Unassembled WGS sequence"/>
</dbReference>
<dbReference type="SMART" id="SM00220">
    <property type="entry name" value="S_TKc"/>
    <property type="match status" value="1"/>
</dbReference>
<feature type="compositionally biased region" description="Polar residues" evidence="1">
    <location>
        <begin position="457"/>
        <end position="471"/>
    </location>
</feature>
<feature type="compositionally biased region" description="Pro residues" evidence="1">
    <location>
        <begin position="525"/>
        <end position="537"/>
    </location>
</feature>
<dbReference type="Pfam" id="PF00069">
    <property type="entry name" value="Pkinase"/>
    <property type="match status" value="1"/>
</dbReference>
<feature type="compositionally biased region" description="Low complexity" evidence="1">
    <location>
        <begin position="572"/>
        <end position="585"/>
    </location>
</feature>
<feature type="domain" description="Protein kinase" evidence="2">
    <location>
        <begin position="129"/>
        <end position="453"/>
    </location>
</feature>
<evidence type="ECO:0000256" key="1">
    <source>
        <dbReference type="SAM" id="MobiDB-lite"/>
    </source>
</evidence>
<protein>
    <recommendedName>
        <fullName evidence="2">Protein kinase domain-containing protein</fullName>
    </recommendedName>
</protein>
<evidence type="ECO:0000313" key="3">
    <source>
        <dbReference type="EMBL" id="KAK8041732.1"/>
    </source>
</evidence>
<dbReference type="Gene3D" id="1.10.510.10">
    <property type="entry name" value="Transferase(Phosphotransferase) domain 1"/>
    <property type="match status" value="1"/>
</dbReference>
<feature type="compositionally biased region" description="Pro residues" evidence="1">
    <location>
        <begin position="490"/>
        <end position="503"/>
    </location>
</feature>
<dbReference type="PROSITE" id="PS00108">
    <property type="entry name" value="PROTEIN_KINASE_ST"/>
    <property type="match status" value="1"/>
</dbReference>
<evidence type="ECO:0000259" key="2">
    <source>
        <dbReference type="PROSITE" id="PS50011"/>
    </source>
</evidence>
<feature type="region of interest" description="Disordered" evidence="1">
    <location>
        <begin position="523"/>
        <end position="602"/>
    </location>
</feature>
<dbReference type="CDD" id="cd00180">
    <property type="entry name" value="PKc"/>
    <property type="match status" value="1"/>
</dbReference>
<sequence length="855" mass="95500">MFRSKLELRAMSQCSEFRAHITGEEKTGRECRGADAKYVSHTDLRRYWTPDRIEDVLRSSGNPADGEAVRVDYLQVLSILAWTQATLNIPTLHHLRELITHNNNDASLPWPEAPEVSQTKTASTISTTINGDSALSSSTAPRICQGEGFEIHNPGSEHNQQQLRHVVFKTYLDTTIFEEELKAYHALQRKNNNIVRSYGNFYWISDTNVRHSTIILELAEEGSLRDLYKLNDPPTTRDGIRKFWEGFIDLAEGLEALHNYENHEGYSIIHQDLKPSNVLVFRNKNRPDAPFRFKIADFGSSTVKWGSHSQRTSGPDTGSGKTYAPPELHLSHTVDYTVRPSVDTWALGCIVIEASVWLAFGEAGCRRFREERKSETSKDHRDLGCSDTFHDGLEVLQCVRDVPRGLEINGRRCDDLTPRIAQYVLDACLTAEKARHLSFQVVYNLKKILYPKISPGDQHSPSRSTGRNSWLETPPVNGHPEVTMAANEPPRTPPRPSPKPLPYHPNSEADQGIPAISIQTDLVPPCLPTQTSPPKPQPDTIELPNNSNTSTNGQPTNSMPCNPPSGWGRTRSPPLSTNGNNSSPTTPSPPSLNPPRPPSLPRVTADEVLSWIKISKKSKVPNTLSGWDSIKRTLGGRDYIIVVDNSTFMQNHRGEVDKLAKALSYLMKQLDPNGVEVYFTSNPKLKTVCDSSSKVEGLLNKTFSHGHGAYCQMERTLENVFRDVKSKLLNSGEANSSSRQHLRDRLMNGAKASGVSIYVLTSGVWDCSEDGTCGVEKPIENMIAWMREHDVGRTEASIQFVRFGADTRGIKRLTILDDEVPKKEANRDFDIVDHKPSDSSIWEILEGSISKYNDG</sequence>
<feature type="compositionally biased region" description="Polar residues" evidence="1">
    <location>
        <begin position="543"/>
        <end position="560"/>
    </location>
</feature>
<organism evidence="3 4">
    <name type="scientific">Apiospora rasikravindrae</name>
    <dbReference type="NCBI Taxonomy" id="990691"/>
    <lineage>
        <taxon>Eukaryota</taxon>
        <taxon>Fungi</taxon>
        <taxon>Dikarya</taxon>
        <taxon>Ascomycota</taxon>
        <taxon>Pezizomycotina</taxon>
        <taxon>Sordariomycetes</taxon>
        <taxon>Xylariomycetidae</taxon>
        <taxon>Amphisphaeriales</taxon>
        <taxon>Apiosporaceae</taxon>
        <taxon>Apiospora</taxon>
    </lineage>
</organism>
<gene>
    <name evidence="3" type="ORF">PG993_006255</name>
</gene>
<dbReference type="PROSITE" id="PS50011">
    <property type="entry name" value="PROTEIN_KINASE_DOM"/>
    <property type="match status" value="1"/>
</dbReference>
<dbReference type="InterPro" id="IPR011009">
    <property type="entry name" value="Kinase-like_dom_sf"/>
</dbReference>
<feature type="region of interest" description="Disordered" evidence="1">
    <location>
        <begin position="453"/>
        <end position="511"/>
    </location>
</feature>